<dbReference type="Pfam" id="PF10092">
    <property type="entry name" value="DUF2330"/>
    <property type="match status" value="1"/>
</dbReference>
<accession>A0A2U1ZVK2</accession>
<evidence type="ECO:0008006" key="4">
    <source>
        <dbReference type="Google" id="ProtNLM"/>
    </source>
</evidence>
<gene>
    <name evidence="2" type="ORF">C8046_10225</name>
</gene>
<comment type="caution">
    <text evidence="2">The sequence shown here is derived from an EMBL/GenBank/DDBJ whole genome shotgun (WGS) entry which is preliminary data.</text>
</comment>
<dbReference type="InterPro" id="IPR019283">
    <property type="entry name" value="DUF2330"/>
</dbReference>
<dbReference type="EMBL" id="PYHR01000002">
    <property type="protein sequence ID" value="PWD50973.1"/>
    <property type="molecule type" value="Genomic_DNA"/>
</dbReference>
<proteinExistence type="predicted"/>
<feature type="transmembrane region" description="Helical" evidence="1">
    <location>
        <begin position="340"/>
        <end position="359"/>
    </location>
</feature>
<evidence type="ECO:0000313" key="3">
    <source>
        <dbReference type="Proteomes" id="UP000245166"/>
    </source>
</evidence>
<organism evidence="2 3">
    <name type="scientific">Serinibacter arcticus</name>
    <dbReference type="NCBI Taxonomy" id="1655435"/>
    <lineage>
        <taxon>Bacteria</taxon>
        <taxon>Bacillati</taxon>
        <taxon>Actinomycetota</taxon>
        <taxon>Actinomycetes</taxon>
        <taxon>Micrococcales</taxon>
        <taxon>Beutenbergiaceae</taxon>
        <taxon>Serinibacter</taxon>
    </lineage>
</organism>
<evidence type="ECO:0000313" key="2">
    <source>
        <dbReference type="EMBL" id="PWD50973.1"/>
    </source>
</evidence>
<dbReference type="Proteomes" id="UP000245166">
    <property type="component" value="Unassembled WGS sequence"/>
</dbReference>
<keyword evidence="1" id="KW-0472">Membrane</keyword>
<evidence type="ECO:0000256" key="1">
    <source>
        <dbReference type="SAM" id="Phobius"/>
    </source>
</evidence>
<name>A0A2U1ZVK2_9MICO</name>
<reference evidence="2 3" key="1">
    <citation type="submission" date="2018-03" db="EMBL/GenBank/DDBJ databases">
        <title>Genome assembly of novel Miniimonas species PCH200.</title>
        <authorList>
            <person name="Thakur V."/>
            <person name="Kumar V."/>
            <person name="Singh D."/>
        </authorList>
    </citation>
    <scope>NUCLEOTIDE SEQUENCE [LARGE SCALE GENOMIC DNA]</scope>
    <source>
        <strain evidence="2 3">PCH200</strain>
    </source>
</reference>
<dbReference type="AlphaFoldDB" id="A0A2U1ZVK2"/>
<protein>
    <recommendedName>
        <fullName evidence="4">DUF2330 domain-containing protein</fullName>
    </recommendedName>
</protein>
<keyword evidence="3" id="KW-1185">Reference proteome</keyword>
<sequence length="380" mass="39010">MGALPDRAGSDQGVSMTRRTAALAAAALVLTAGLVTVPPAAACGCGGFATAEESTQSLDVIGEQAVVSLVDGTERVQIALDAISDAPDAALVIPTPTPATAELGSAAVFEALQKVSAPQAEEVSVWWPDLPGLWGSGAGDGGAPAGVPVDVHQEVVLGPLEVVSLSSADLDGLLTWLDERGYALSPGLRAGMTDYVTDGWSFVAIKLSPEGEELDGAIPPIQLTFDADALVYPMRLSAAATTAQLVRTYVVADSRTDRTDVQAGGAETLYAGPLDAGAWPALADWAQPFGDAAYVTAVEQRFGDPATDVVADFTFAASGAADVRRTYRVEVDRMVGPIHAGPAFVVLGLALAGATWIGLDRRRSSRVRARSAAAVSSSPR</sequence>
<keyword evidence="1" id="KW-0812">Transmembrane</keyword>
<keyword evidence="1" id="KW-1133">Transmembrane helix</keyword>